<proteinExistence type="predicted"/>
<dbReference type="Pfam" id="PF06707">
    <property type="entry name" value="DUF1194"/>
    <property type="match status" value="2"/>
</dbReference>
<gene>
    <name evidence="2" type="ORF">FKG95_01620</name>
</gene>
<evidence type="ECO:0000259" key="1">
    <source>
        <dbReference type="PROSITE" id="PS50234"/>
    </source>
</evidence>
<dbReference type="AlphaFoldDB" id="A0A545U1P6"/>
<dbReference type="InterPro" id="IPR002035">
    <property type="entry name" value="VWF_A"/>
</dbReference>
<evidence type="ECO:0000313" key="3">
    <source>
        <dbReference type="Proteomes" id="UP000315252"/>
    </source>
</evidence>
<reference evidence="2 3" key="1">
    <citation type="submission" date="2019-06" db="EMBL/GenBank/DDBJ databases">
        <title>Whole genome sequence for Rhodospirillaceae sp. R148.</title>
        <authorList>
            <person name="Wang G."/>
        </authorList>
    </citation>
    <scope>NUCLEOTIDE SEQUENCE [LARGE SCALE GENOMIC DNA]</scope>
    <source>
        <strain evidence="2 3">R148</strain>
    </source>
</reference>
<name>A0A545U1P6_9PROT</name>
<comment type="caution">
    <text evidence="2">The sequence shown here is derived from an EMBL/GenBank/DDBJ whole genome shotgun (WGS) entry which is preliminary data.</text>
</comment>
<protein>
    <submittedName>
        <fullName evidence="2">DUF1194 domain-containing protein</fullName>
    </submittedName>
</protein>
<dbReference type="InterPro" id="IPR036465">
    <property type="entry name" value="vWFA_dom_sf"/>
</dbReference>
<dbReference type="Gene3D" id="3.40.50.410">
    <property type="entry name" value="von Willebrand factor, type A domain"/>
    <property type="match status" value="1"/>
</dbReference>
<dbReference type="Proteomes" id="UP000315252">
    <property type="component" value="Unassembled WGS sequence"/>
</dbReference>
<keyword evidence="3" id="KW-1185">Reference proteome</keyword>
<organism evidence="2 3">
    <name type="scientific">Denitrobaculum tricleocarpae</name>
    <dbReference type="NCBI Taxonomy" id="2591009"/>
    <lineage>
        <taxon>Bacteria</taxon>
        <taxon>Pseudomonadati</taxon>
        <taxon>Pseudomonadota</taxon>
        <taxon>Alphaproteobacteria</taxon>
        <taxon>Rhodospirillales</taxon>
        <taxon>Rhodospirillaceae</taxon>
        <taxon>Denitrobaculum</taxon>
    </lineage>
</organism>
<feature type="domain" description="VWFA" evidence="1">
    <location>
        <begin position="35"/>
        <end position="244"/>
    </location>
</feature>
<accession>A0A545U1P6</accession>
<dbReference type="PROSITE" id="PS50234">
    <property type="entry name" value="VWFA"/>
    <property type="match status" value="1"/>
</dbReference>
<evidence type="ECO:0000313" key="2">
    <source>
        <dbReference type="EMBL" id="TQV83323.1"/>
    </source>
</evidence>
<dbReference type="EMBL" id="VHSH01000001">
    <property type="protein sequence ID" value="TQV83323.1"/>
    <property type="molecule type" value="Genomic_DNA"/>
</dbReference>
<dbReference type="InterPro" id="IPR010607">
    <property type="entry name" value="DUF1194"/>
</dbReference>
<dbReference type="SUPFAM" id="SSF53300">
    <property type="entry name" value="vWA-like"/>
    <property type="match status" value="1"/>
</dbReference>
<dbReference type="OrthoDB" id="9792179at2"/>
<sequence>MLFRVLALAVVLNTVSPLRPAIAGDRSGLISTDVNLITAVDVSDSITRHEEWLQYTGLARGVVDPHFLSLVDKGLTQRIGFMAFTWSSGGQVRVIVPWAEVADREDAAEVAAQLSTAPRIDRAHYVGHDQAPDAAEQPVSLSAGGRTDVSQAVAIASRFARSAPFQGRRTIINILSNGADNIGSEPNLQRDEAIRQGATINGVVFGGRRDLPAYFEQNVIGGPGAFLMTVHDPADLPEALERKFWHDLLAASTALGKDGSGASSWQ</sequence>